<gene>
    <name evidence="2" type="ORF">FRW55_02815</name>
</gene>
<feature type="transmembrane region" description="Helical" evidence="1">
    <location>
        <begin position="21"/>
        <end position="42"/>
    </location>
</feature>
<feature type="transmembrane region" description="Helical" evidence="1">
    <location>
        <begin position="105"/>
        <end position="126"/>
    </location>
</feature>
<evidence type="ECO:0000313" key="2">
    <source>
        <dbReference type="EMBL" id="QDY87074.1"/>
    </source>
</evidence>
<keyword evidence="1" id="KW-0812">Transmembrane</keyword>
<dbReference type="AlphaFoldDB" id="A0A5B8K745"/>
<keyword evidence="1" id="KW-1133">Transmembrane helix</keyword>
<evidence type="ECO:0000256" key="1">
    <source>
        <dbReference type="SAM" id="Phobius"/>
    </source>
</evidence>
<proteinExistence type="predicted"/>
<dbReference type="KEGG" id="mans:FRW55_02815"/>
<sequence length="153" mass="17004">MNNFYLNKSIQELKKAKSLAITLLVLKFILIFASIIFFVLLGPSFLLTLSNAVADKPSDPNAYGLFSAAILLLTFGFALFFIAIAAFIIHIIVCVKSYKIDNTSFILLLVGFFIGIVDLVGGFMLVSRINKQIDEAQFKTQFNAINQNNENIN</sequence>
<dbReference type="RefSeq" id="WP_146368639.1">
    <property type="nucleotide sequence ID" value="NZ_CP042295.1"/>
</dbReference>
<accession>A0A5B8K745</accession>
<organism evidence="2 3">
    <name type="scientific">Mycoplasma anserisalpingitidis</name>
    <dbReference type="NCBI Taxonomy" id="519450"/>
    <lineage>
        <taxon>Bacteria</taxon>
        <taxon>Bacillati</taxon>
        <taxon>Mycoplasmatota</taxon>
        <taxon>Mollicutes</taxon>
        <taxon>Mycoplasmataceae</taxon>
        <taxon>Mycoplasma</taxon>
    </lineage>
</organism>
<protein>
    <recommendedName>
        <fullName evidence="4">DUF4064 domain-containing protein</fullName>
    </recommendedName>
</protein>
<keyword evidence="1" id="KW-0472">Membrane</keyword>
<dbReference type="OrthoDB" id="9942006at2"/>
<name>A0A5B8K745_9MOLU</name>
<dbReference type="Proteomes" id="UP000318927">
    <property type="component" value="Chromosome"/>
</dbReference>
<keyword evidence="3" id="KW-1185">Reference proteome</keyword>
<evidence type="ECO:0000313" key="3">
    <source>
        <dbReference type="Proteomes" id="UP000318927"/>
    </source>
</evidence>
<feature type="transmembrane region" description="Helical" evidence="1">
    <location>
        <begin position="62"/>
        <end position="93"/>
    </location>
</feature>
<dbReference type="EMBL" id="CP042295">
    <property type="protein sequence ID" value="QDY87074.1"/>
    <property type="molecule type" value="Genomic_DNA"/>
</dbReference>
<reference evidence="2 3" key="1">
    <citation type="journal article" date="2019" name="Microbiol. Resour. Announc.">
        <title>Complete Genome Sequences of Three Mycoplasma anserisalpingitis (Mycoplasma sp. 1220) Strains.</title>
        <authorList>
            <person name="Grozner D."/>
            <person name="Forro B."/>
            <person name="Kovacs A.B."/>
            <person name="Marton S."/>
            <person name="Banyai K."/>
            <person name="Kreizinger Z."/>
            <person name="Sulyok K.M."/>
            <person name="Gyuranecz M."/>
        </authorList>
    </citation>
    <scope>NUCLEOTIDE SEQUENCE [LARGE SCALE GENOMIC DNA]</scope>
    <source>
        <strain evidence="2 3">ATCC:BAA-2147</strain>
    </source>
</reference>
<evidence type="ECO:0008006" key="4">
    <source>
        <dbReference type="Google" id="ProtNLM"/>
    </source>
</evidence>